<proteinExistence type="predicted"/>
<keyword evidence="1" id="KW-0175">Coiled coil</keyword>
<evidence type="ECO:0000313" key="3">
    <source>
        <dbReference type="Proteomes" id="UP000287239"/>
    </source>
</evidence>
<dbReference type="EMBL" id="NGJU01000018">
    <property type="protein sequence ID" value="RST93554.1"/>
    <property type="molecule type" value="Genomic_DNA"/>
</dbReference>
<name>A0A429ZIN6_9ENTE</name>
<dbReference type="Proteomes" id="UP000287239">
    <property type="component" value="Unassembled WGS sequence"/>
</dbReference>
<dbReference type="AlphaFoldDB" id="A0A429ZIN6"/>
<dbReference type="OrthoDB" id="2305722at2"/>
<gene>
    <name evidence="2" type="ORF">CBF35_11750</name>
</gene>
<keyword evidence="3" id="KW-1185">Reference proteome</keyword>
<sequence>MNVEELVAKAKELISNNNIEEAKKFIEEHKDELGDKLHDITALFGDNADGLLDKVKGFFGNK</sequence>
<dbReference type="RefSeq" id="WP_126781327.1">
    <property type="nucleotide sequence ID" value="NZ_CAUQJP010000057.1"/>
</dbReference>
<feature type="coiled-coil region" evidence="1">
    <location>
        <begin position="3"/>
        <end position="36"/>
    </location>
</feature>
<evidence type="ECO:0008006" key="4">
    <source>
        <dbReference type="Google" id="ProtNLM"/>
    </source>
</evidence>
<comment type="caution">
    <text evidence="2">The sequence shown here is derived from an EMBL/GenBank/DDBJ whole genome shotgun (WGS) entry which is preliminary data.</text>
</comment>
<reference evidence="2 3" key="1">
    <citation type="submission" date="2017-05" db="EMBL/GenBank/DDBJ databases">
        <title>Vagococcus spp. assemblies.</title>
        <authorList>
            <person name="Gulvik C.A."/>
        </authorList>
    </citation>
    <scope>NUCLEOTIDE SEQUENCE [LARGE SCALE GENOMIC DNA]</scope>
    <source>
        <strain evidence="2 3">NCFB 2777</strain>
    </source>
</reference>
<dbReference type="GeneID" id="98569013"/>
<protein>
    <recommendedName>
        <fullName evidence="4">Isoleucyl-tRNA synthetase</fullName>
    </recommendedName>
</protein>
<evidence type="ECO:0000256" key="1">
    <source>
        <dbReference type="SAM" id="Coils"/>
    </source>
</evidence>
<evidence type="ECO:0000313" key="2">
    <source>
        <dbReference type="EMBL" id="RST93554.1"/>
    </source>
</evidence>
<accession>A0A429ZIN6</accession>
<organism evidence="2 3">
    <name type="scientific">Vagococcus salmoninarum</name>
    <dbReference type="NCBI Taxonomy" id="2739"/>
    <lineage>
        <taxon>Bacteria</taxon>
        <taxon>Bacillati</taxon>
        <taxon>Bacillota</taxon>
        <taxon>Bacilli</taxon>
        <taxon>Lactobacillales</taxon>
        <taxon>Enterococcaceae</taxon>
        <taxon>Vagococcus</taxon>
    </lineage>
</organism>